<dbReference type="AlphaFoldDB" id="A0A9N9ARE2"/>
<comment type="catalytic activity">
    <reaction evidence="6 7">
        <text>(6S)-NADPHX + ATP = ADP + phosphate + NADPH + H(+)</text>
        <dbReference type="Rhea" id="RHEA:32231"/>
        <dbReference type="ChEBI" id="CHEBI:15378"/>
        <dbReference type="ChEBI" id="CHEBI:30616"/>
        <dbReference type="ChEBI" id="CHEBI:43474"/>
        <dbReference type="ChEBI" id="CHEBI:57783"/>
        <dbReference type="ChEBI" id="CHEBI:64076"/>
        <dbReference type="ChEBI" id="CHEBI:456216"/>
        <dbReference type="EC" id="4.2.1.93"/>
    </reaction>
</comment>
<dbReference type="NCBIfam" id="TIGR00196">
    <property type="entry name" value="yjeF_cterm"/>
    <property type="match status" value="1"/>
</dbReference>
<name>A0A9N9ARE2_9GLOM</name>
<dbReference type="GO" id="GO:0110051">
    <property type="term" value="P:metabolite repair"/>
    <property type="evidence" value="ECO:0007669"/>
    <property type="project" value="TreeGrafter"/>
</dbReference>
<comment type="subcellular location">
    <subcellularLocation>
        <location evidence="7">Cytoplasm</location>
    </subcellularLocation>
</comment>
<evidence type="ECO:0000256" key="3">
    <source>
        <dbReference type="ARBA" id="ARBA00022857"/>
    </source>
</evidence>
<dbReference type="HAMAP" id="MF_01965">
    <property type="entry name" value="NADHX_dehydratase"/>
    <property type="match status" value="1"/>
</dbReference>
<dbReference type="Proteomes" id="UP000789570">
    <property type="component" value="Unassembled WGS sequence"/>
</dbReference>
<dbReference type="EMBL" id="CAJVPQ010001268">
    <property type="protein sequence ID" value="CAG8542216.1"/>
    <property type="molecule type" value="Genomic_DNA"/>
</dbReference>
<feature type="binding site" evidence="7">
    <location>
        <begin position="238"/>
        <end position="247"/>
    </location>
    <ligand>
        <name>ATP</name>
        <dbReference type="ChEBI" id="CHEBI:30616"/>
    </ligand>
</feature>
<feature type="domain" description="YjeF C-terminal" evidence="8">
    <location>
        <begin position="7"/>
        <end position="323"/>
    </location>
</feature>
<dbReference type="InterPro" id="IPR029056">
    <property type="entry name" value="Ribokinase-like"/>
</dbReference>
<keyword evidence="1 7" id="KW-0547">Nucleotide-binding</keyword>
<keyword evidence="7" id="KW-0963">Cytoplasm</keyword>
<comment type="cofactor">
    <cofactor evidence="7">
        <name>Mg(2+)</name>
        <dbReference type="ChEBI" id="CHEBI:18420"/>
    </cofactor>
</comment>
<comment type="caution">
    <text evidence="9">The sequence shown here is derived from an EMBL/GenBank/DDBJ whole genome shotgun (WGS) entry which is preliminary data.</text>
</comment>
<feature type="binding site" evidence="7">
    <location>
        <position position="248"/>
    </location>
    <ligand>
        <name>(6S)-NADPHX</name>
        <dbReference type="ChEBI" id="CHEBI:64076"/>
    </ligand>
</feature>
<evidence type="ECO:0000313" key="9">
    <source>
        <dbReference type="EMBL" id="CAG8542216.1"/>
    </source>
</evidence>
<feature type="binding site" evidence="7">
    <location>
        <begin position="219"/>
        <end position="223"/>
    </location>
    <ligand>
        <name>ATP</name>
        <dbReference type="ChEBI" id="CHEBI:30616"/>
    </ligand>
</feature>
<organism evidence="9 10">
    <name type="scientific">Funneliformis caledonium</name>
    <dbReference type="NCBI Taxonomy" id="1117310"/>
    <lineage>
        <taxon>Eukaryota</taxon>
        <taxon>Fungi</taxon>
        <taxon>Fungi incertae sedis</taxon>
        <taxon>Mucoromycota</taxon>
        <taxon>Glomeromycotina</taxon>
        <taxon>Glomeromycetes</taxon>
        <taxon>Glomerales</taxon>
        <taxon>Glomeraceae</taxon>
        <taxon>Funneliformis</taxon>
    </lineage>
</organism>
<keyword evidence="4 7" id="KW-0520">NAD</keyword>
<dbReference type="InterPro" id="IPR000631">
    <property type="entry name" value="CARKD"/>
</dbReference>
<dbReference type="Gene3D" id="3.40.1190.20">
    <property type="match status" value="1"/>
</dbReference>
<feature type="binding site" evidence="7">
    <location>
        <position position="127"/>
    </location>
    <ligand>
        <name>(6S)-NADPHX</name>
        <dbReference type="ChEBI" id="CHEBI:64076"/>
    </ligand>
</feature>
<dbReference type="SUPFAM" id="SSF53613">
    <property type="entry name" value="Ribokinase-like"/>
    <property type="match status" value="1"/>
</dbReference>
<gene>
    <name evidence="9" type="ORF">FCALED_LOCUS5695</name>
</gene>
<dbReference type="PANTHER" id="PTHR12592">
    <property type="entry name" value="ATP-DEPENDENT (S)-NAD(P)H-HYDRATE DEHYDRATASE FAMILY MEMBER"/>
    <property type="match status" value="1"/>
</dbReference>
<dbReference type="Pfam" id="PF01256">
    <property type="entry name" value="Carb_kinase"/>
    <property type="match status" value="1"/>
</dbReference>
<protein>
    <recommendedName>
        <fullName evidence="7">ATP-dependent (S)-NAD(P)H-hydrate dehydratase</fullName>
        <ecNumber evidence="7">4.2.1.93</ecNumber>
    </recommendedName>
    <alternativeName>
        <fullName evidence="7">ATP-dependent NAD(P)HX dehydratase</fullName>
    </alternativeName>
</protein>
<evidence type="ECO:0000256" key="2">
    <source>
        <dbReference type="ARBA" id="ARBA00022840"/>
    </source>
</evidence>
<dbReference type="CDD" id="cd01171">
    <property type="entry name" value="YXKO-related"/>
    <property type="match status" value="1"/>
</dbReference>
<evidence type="ECO:0000256" key="1">
    <source>
        <dbReference type="ARBA" id="ARBA00022741"/>
    </source>
</evidence>
<dbReference type="GO" id="GO:0005737">
    <property type="term" value="C:cytoplasm"/>
    <property type="evidence" value="ECO:0007669"/>
    <property type="project" value="UniProtKB-SubCell"/>
</dbReference>
<sequence length="326" mass="36289">MNKTKPAIDKIRQIIPPLLPEFHKGQAGRICVVGGSEEYTGAPYFSSFSALKLVSKAIMVKPLIDTTKSNSNSFLDLFHDRAPTWLSWSANRQQPWQLRDTGKTLEEVINNVAGLFPRTHVVVVGPGLSRDKMMLECAKGIITKVKEKNLPLVIDADGLFLIQNHPEIIKDYHKAILTPNVVEFKRLCDRMNVNPEGDNTDNMIKSLGQAFGGVTIVQKGQNDFISDGNEVFKVDEKGGLKRCGGQGDILTGMIATFLAWGSAYHDKLWQHDNSISPNEIPMLASYAACTLMRECSRTAFEKFGRAVQTSDMINEIGPSFQKLYER</sequence>
<keyword evidence="7" id="KW-0597">Phosphoprotein</keyword>
<comment type="function">
    <text evidence="7">Catalyzes the dehydration of the S-form of NAD(P)HX at the expense of ATP, which is converted to ADP. Together with NAD(P)HX epimerase, which catalyzes the epimerization of the S- and R-forms, the enzyme allows the repair of both epimers of NAD(P)HX, a damaged form of NAD(P)H that is a result of enzymatic or heat-dependent hydration.</text>
</comment>
<reference evidence="9" key="1">
    <citation type="submission" date="2021-06" db="EMBL/GenBank/DDBJ databases">
        <authorList>
            <person name="Kallberg Y."/>
            <person name="Tangrot J."/>
            <person name="Rosling A."/>
        </authorList>
    </citation>
    <scope>NUCLEOTIDE SEQUENCE</scope>
    <source>
        <strain evidence="9">UK204</strain>
    </source>
</reference>
<dbReference type="EC" id="4.2.1.93" evidence="7"/>
<evidence type="ECO:0000313" key="10">
    <source>
        <dbReference type="Proteomes" id="UP000789570"/>
    </source>
</evidence>
<dbReference type="PANTHER" id="PTHR12592:SF0">
    <property type="entry name" value="ATP-DEPENDENT (S)-NAD(P)H-HYDRATE DEHYDRATASE"/>
    <property type="match status" value="1"/>
</dbReference>
<feature type="binding site" evidence="7">
    <location>
        <begin position="180"/>
        <end position="186"/>
    </location>
    <ligand>
        <name>(6S)-NADPHX</name>
        <dbReference type="ChEBI" id="CHEBI:64076"/>
    </ligand>
</feature>
<accession>A0A9N9ARE2</accession>
<evidence type="ECO:0000256" key="6">
    <source>
        <dbReference type="ARBA" id="ARBA00047472"/>
    </source>
</evidence>
<dbReference type="GO" id="GO:0005524">
    <property type="term" value="F:ATP binding"/>
    <property type="evidence" value="ECO:0007669"/>
    <property type="project" value="UniProtKB-KW"/>
</dbReference>
<keyword evidence="2 7" id="KW-0067">ATP-binding</keyword>
<dbReference type="PROSITE" id="PS51383">
    <property type="entry name" value="YJEF_C_3"/>
    <property type="match status" value="1"/>
</dbReference>
<dbReference type="OrthoDB" id="8110916at2759"/>
<dbReference type="GO" id="GO:0046496">
    <property type="term" value="P:nicotinamide nucleotide metabolic process"/>
    <property type="evidence" value="ECO:0007669"/>
    <property type="project" value="UniProtKB-UniRule"/>
</dbReference>
<comment type="similarity">
    <text evidence="7">Belongs to the NnrD/CARKD family.</text>
</comment>
<proteinExistence type="inferred from homology"/>
<dbReference type="GO" id="GO:0047453">
    <property type="term" value="F:ATP-dependent NAD(P)H-hydrate dehydratase activity"/>
    <property type="evidence" value="ECO:0007669"/>
    <property type="project" value="UniProtKB-UniRule"/>
</dbReference>
<evidence type="ECO:0000256" key="4">
    <source>
        <dbReference type="ARBA" id="ARBA00023027"/>
    </source>
</evidence>
<evidence type="ECO:0000256" key="7">
    <source>
        <dbReference type="HAMAP-Rule" id="MF_03157"/>
    </source>
</evidence>
<keyword evidence="3" id="KW-0521">NADP</keyword>
<evidence type="ECO:0000259" key="8">
    <source>
        <dbReference type="PROSITE" id="PS51383"/>
    </source>
</evidence>
<keyword evidence="5 7" id="KW-0456">Lyase</keyword>
<keyword evidence="10" id="KW-1185">Reference proteome</keyword>
<comment type="catalytic activity">
    <reaction evidence="7">
        <text>(6S)-NADHX + ATP = ADP + phosphate + NADH + H(+)</text>
        <dbReference type="Rhea" id="RHEA:19017"/>
        <dbReference type="ChEBI" id="CHEBI:15378"/>
        <dbReference type="ChEBI" id="CHEBI:30616"/>
        <dbReference type="ChEBI" id="CHEBI:43474"/>
        <dbReference type="ChEBI" id="CHEBI:57945"/>
        <dbReference type="ChEBI" id="CHEBI:64074"/>
        <dbReference type="ChEBI" id="CHEBI:456216"/>
        <dbReference type="EC" id="4.2.1.93"/>
    </reaction>
</comment>
<evidence type="ECO:0000256" key="5">
    <source>
        <dbReference type="ARBA" id="ARBA00023239"/>
    </source>
</evidence>